<sequence>MDPINQRCSFVPLEAEWHCRPNSEPITLLKTGVDVKPAQGLKKSEAQKLFSQALYYQIFSTIILLTTSSLNFSYLQFYNFTMGFFDGFTSYCDVSITNDEHKTKHNHTLVLLTRQIEIIAVGLRRPLDDPNEELAVSFTGSYKKSLEPYHSIIIRPIFK</sequence>
<evidence type="ECO:0000259" key="2">
    <source>
        <dbReference type="Pfam" id="PF08718"/>
    </source>
</evidence>
<dbReference type="Pfam" id="PF08718">
    <property type="entry name" value="GLTP"/>
    <property type="match status" value="1"/>
</dbReference>
<feature type="non-terminal residue" evidence="3">
    <location>
        <position position="159"/>
    </location>
</feature>
<feature type="transmembrane region" description="Helical" evidence="1">
    <location>
        <begin position="54"/>
        <end position="75"/>
    </location>
</feature>
<keyword evidence="1" id="KW-0812">Transmembrane</keyword>
<dbReference type="Gene3D" id="1.10.3520.10">
    <property type="entry name" value="Glycolipid transfer protein"/>
    <property type="match status" value="1"/>
</dbReference>
<proteinExistence type="predicted"/>
<keyword evidence="1" id="KW-1133">Transmembrane helix</keyword>
<accession>A0ABN7VJD1</accession>
<keyword evidence="4" id="KW-1185">Reference proteome</keyword>
<comment type="caution">
    <text evidence="3">The sequence shown here is derived from an EMBL/GenBank/DDBJ whole genome shotgun (WGS) entry which is preliminary data.</text>
</comment>
<gene>
    <name evidence="3" type="ORF">GMARGA_LOCUS19462</name>
</gene>
<dbReference type="SUPFAM" id="SSF110004">
    <property type="entry name" value="Glycolipid transfer protein, GLTP"/>
    <property type="match status" value="1"/>
</dbReference>
<organism evidence="3 4">
    <name type="scientific">Gigaspora margarita</name>
    <dbReference type="NCBI Taxonomy" id="4874"/>
    <lineage>
        <taxon>Eukaryota</taxon>
        <taxon>Fungi</taxon>
        <taxon>Fungi incertae sedis</taxon>
        <taxon>Mucoromycota</taxon>
        <taxon>Glomeromycotina</taxon>
        <taxon>Glomeromycetes</taxon>
        <taxon>Diversisporales</taxon>
        <taxon>Gigasporaceae</taxon>
        <taxon>Gigaspora</taxon>
    </lineage>
</organism>
<dbReference type="EMBL" id="CAJVQB010016254">
    <property type="protein sequence ID" value="CAG8779056.1"/>
    <property type="molecule type" value="Genomic_DNA"/>
</dbReference>
<name>A0ABN7VJD1_GIGMA</name>
<evidence type="ECO:0000313" key="4">
    <source>
        <dbReference type="Proteomes" id="UP000789901"/>
    </source>
</evidence>
<dbReference type="InterPro" id="IPR014830">
    <property type="entry name" value="Glycolipid_transfer_prot_dom"/>
</dbReference>
<reference evidence="3 4" key="1">
    <citation type="submission" date="2021-06" db="EMBL/GenBank/DDBJ databases">
        <authorList>
            <person name="Kallberg Y."/>
            <person name="Tangrot J."/>
            <person name="Rosling A."/>
        </authorList>
    </citation>
    <scope>NUCLEOTIDE SEQUENCE [LARGE SCALE GENOMIC DNA]</scope>
    <source>
        <strain evidence="3 4">120-4 pot B 10/14</strain>
    </source>
</reference>
<dbReference type="InterPro" id="IPR036497">
    <property type="entry name" value="GLTP_sf"/>
</dbReference>
<feature type="domain" description="Glycolipid transfer protein" evidence="2">
    <location>
        <begin position="98"/>
        <end position="159"/>
    </location>
</feature>
<evidence type="ECO:0000313" key="3">
    <source>
        <dbReference type="EMBL" id="CAG8779056.1"/>
    </source>
</evidence>
<protein>
    <submittedName>
        <fullName evidence="3">26705_t:CDS:1</fullName>
    </submittedName>
</protein>
<keyword evidence="1" id="KW-0472">Membrane</keyword>
<dbReference type="Proteomes" id="UP000789901">
    <property type="component" value="Unassembled WGS sequence"/>
</dbReference>
<evidence type="ECO:0000256" key="1">
    <source>
        <dbReference type="SAM" id="Phobius"/>
    </source>
</evidence>